<dbReference type="HOGENOM" id="CLU_3183063_0_0_6"/>
<evidence type="ECO:0000313" key="1">
    <source>
        <dbReference type="EMBL" id="EFE23290.1"/>
    </source>
</evidence>
<comment type="caution">
    <text evidence="1">The sequence shown here is derived from an EMBL/GenBank/DDBJ whole genome shotgun (WGS) entry which is preliminary data.</text>
</comment>
<dbReference type="AlphaFoldDB" id="D4F4K6"/>
<sequence length="46" mass="5353">MMGRFAMYINASCRSSRASIAEPLIAYPLEYLASRITVRLITYWHE</sequence>
<protein>
    <submittedName>
        <fullName evidence="1">Uncharacterized protein</fullName>
    </submittedName>
</protein>
<reference evidence="1 2" key="1">
    <citation type="submission" date="2010-02" db="EMBL/GenBank/DDBJ databases">
        <authorList>
            <person name="Weinstock G."/>
            <person name="Sodergren E."/>
            <person name="Clifton S."/>
            <person name="Fulton L."/>
            <person name="Fulton B."/>
            <person name="Courtney L."/>
            <person name="Fronick C."/>
            <person name="Harrison M."/>
            <person name="Strong C."/>
            <person name="Farmer C."/>
            <person name="Delahaunty K."/>
            <person name="Markovic C."/>
            <person name="Hall O."/>
            <person name="Minx P."/>
            <person name="Tomlinson C."/>
            <person name="Mitreva M."/>
            <person name="Nelson J."/>
            <person name="Hou S."/>
            <person name="Wollam A."/>
            <person name="Pepin K.H."/>
            <person name="Johnson M."/>
            <person name="Bhonagiri V."/>
            <person name="Zhang X."/>
            <person name="Suruliraj S."/>
            <person name="Warren W."/>
            <person name="Chinwalla A."/>
            <person name="Mardis E.R."/>
            <person name="Wilson R.K."/>
        </authorList>
    </citation>
    <scope>NUCLEOTIDE SEQUENCE [LARGE SCALE GENOMIC DNA]</scope>
    <source>
        <strain evidence="1 2">ATCC 23685</strain>
    </source>
</reference>
<proteinExistence type="predicted"/>
<dbReference type="Proteomes" id="UP000003692">
    <property type="component" value="Unassembled WGS sequence"/>
</dbReference>
<organism evidence="1 2">
    <name type="scientific">Edwardsiella tarda ATCC 23685</name>
    <dbReference type="NCBI Taxonomy" id="500638"/>
    <lineage>
        <taxon>Bacteria</taxon>
        <taxon>Pseudomonadati</taxon>
        <taxon>Pseudomonadota</taxon>
        <taxon>Gammaproteobacteria</taxon>
        <taxon>Enterobacterales</taxon>
        <taxon>Hafniaceae</taxon>
        <taxon>Edwardsiella</taxon>
    </lineage>
</organism>
<name>D4F4K6_EDWTA</name>
<gene>
    <name evidence="1" type="ORF">EDWATA_01679</name>
</gene>
<evidence type="ECO:0000313" key="2">
    <source>
        <dbReference type="Proteomes" id="UP000003692"/>
    </source>
</evidence>
<accession>D4F4K6</accession>
<dbReference type="EMBL" id="ADGK01000103">
    <property type="protein sequence ID" value="EFE23290.1"/>
    <property type="molecule type" value="Genomic_DNA"/>
</dbReference>